<name>A0A239NG53_9ACTN</name>
<dbReference type="AlphaFoldDB" id="A0A239NG53"/>
<dbReference type="PANTHER" id="PTHR33169">
    <property type="entry name" value="PADR-FAMILY TRANSCRIPTIONAL REGULATOR"/>
    <property type="match status" value="1"/>
</dbReference>
<evidence type="ECO:0000313" key="3">
    <source>
        <dbReference type="Proteomes" id="UP000198318"/>
    </source>
</evidence>
<dbReference type="SUPFAM" id="SSF46785">
    <property type="entry name" value="Winged helix' DNA-binding domain"/>
    <property type="match status" value="1"/>
</dbReference>
<dbReference type="InterPro" id="IPR036390">
    <property type="entry name" value="WH_DNA-bd_sf"/>
</dbReference>
<gene>
    <name evidence="2" type="ORF">SAMN05443665_10419</name>
</gene>
<dbReference type="PANTHER" id="PTHR33169:SF14">
    <property type="entry name" value="TRANSCRIPTIONAL REGULATOR RV3488"/>
    <property type="match status" value="1"/>
</dbReference>
<evidence type="ECO:0000259" key="1">
    <source>
        <dbReference type="Pfam" id="PF03551"/>
    </source>
</evidence>
<accession>A0A239NG53</accession>
<dbReference type="InterPro" id="IPR052509">
    <property type="entry name" value="Metal_resp_DNA-bind_regulator"/>
</dbReference>
<evidence type="ECO:0000313" key="2">
    <source>
        <dbReference type="EMBL" id="SNT53937.1"/>
    </source>
</evidence>
<sequence length="119" mass="13253">MPRNIPQQWLHGFLDVCLLCLLADRRDYGRGLVERLAEVGFDEVPGGTLYPALLRLEKQGLVRTEKEVSPSGPPRKYYELTDLGLAAMHERRSAWMQFRAAMSAVVETPTGTHAPSGGM</sequence>
<dbReference type="EMBL" id="FZOR01000041">
    <property type="protein sequence ID" value="SNT53937.1"/>
    <property type="molecule type" value="Genomic_DNA"/>
</dbReference>
<dbReference type="Pfam" id="PF03551">
    <property type="entry name" value="PadR"/>
    <property type="match status" value="1"/>
</dbReference>
<dbReference type="InterPro" id="IPR036388">
    <property type="entry name" value="WH-like_DNA-bd_sf"/>
</dbReference>
<dbReference type="Gene3D" id="1.10.10.10">
    <property type="entry name" value="Winged helix-like DNA-binding domain superfamily/Winged helix DNA-binding domain"/>
    <property type="match status" value="1"/>
</dbReference>
<reference evidence="2 3" key="1">
    <citation type="submission" date="2017-06" db="EMBL/GenBank/DDBJ databases">
        <authorList>
            <person name="Kim H.J."/>
            <person name="Triplett B.A."/>
        </authorList>
    </citation>
    <scope>NUCLEOTIDE SEQUENCE [LARGE SCALE GENOMIC DNA]</scope>
    <source>
        <strain evidence="2 3">DSM 44715</strain>
    </source>
</reference>
<dbReference type="OrthoDB" id="122286at2"/>
<feature type="domain" description="Transcription regulator PadR N-terminal" evidence="1">
    <location>
        <begin position="18"/>
        <end position="89"/>
    </location>
</feature>
<organism evidence="2 3">
    <name type="scientific">Actinomadura meyerae</name>
    <dbReference type="NCBI Taxonomy" id="240840"/>
    <lineage>
        <taxon>Bacteria</taxon>
        <taxon>Bacillati</taxon>
        <taxon>Actinomycetota</taxon>
        <taxon>Actinomycetes</taxon>
        <taxon>Streptosporangiales</taxon>
        <taxon>Thermomonosporaceae</taxon>
        <taxon>Actinomadura</taxon>
    </lineage>
</organism>
<proteinExistence type="predicted"/>
<keyword evidence="3" id="KW-1185">Reference proteome</keyword>
<dbReference type="Proteomes" id="UP000198318">
    <property type="component" value="Unassembled WGS sequence"/>
</dbReference>
<dbReference type="InterPro" id="IPR005149">
    <property type="entry name" value="Tscrpt_reg_PadR_N"/>
</dbReference>
<protein>
    <submittedName>
        <fullName evidence="2">PadR family transcriptional regulator, regulatory protein PadR</fullName>
    </submittedName>
</protein>
<dbReference type="RefSeq" id="WP_089329778.1">
    <property type="nucleotide sequence ID" value="NZ_FZOR01000041.1"/>
</dbReference>